<proteinExistence type="inferred from homology"/>
<comment type="similarity">
    <text evidence="1">Belongs to the DNA photolyase class-1 family.</text>
</comment>
<dbReference type="Gramene" id="KRH13218">
    <property type="protein sequence ID" value="KRH13218"/>
    <property type="gene ID" value="GLYMA_15G223700"/>
</dbReference>
<evidence type="ECO:0000256" key="4">
    <source>
        <dbReference type="PIRSR" id="PIRSR602081-1"/>
    </source>
</evidence>
<dbReference type="eggNOG" id="KOG0133">
    <property type="taxonomic scope" value="Eukaryota"/>
</dbReference>
<dbReference type="PANTHER" id="PTHR11455">
    <property type="entry name" value="CRYPTOCHROME"/>
    <property type="match status" value="1"/>
</dbReference>
<evidence type="ECO:0000313" key="7">
    <source>
        <dbReference type="EnsemblPlants" id="KRH13218"/>
    </source>
</evidence>
<dbReference type="PANTHER" id="PTHR11455:SF18">
    <property type="entry name" value="SI:CH1073-390K14.1"/>
    <property type="match status" value="1"/>
</dbReference>
<dbReference type="InParanoid" id="K7MD52"/>
<name>K7MD52_SOYBN</name>
<dbReference type="STRING" id="3847.K7MD52"/>
<dbReference type="SUPFAM" id="SSF48173">
    <property type="entry name" value="Cryptochrome/photolyase FAD-binding domain"/>
    <property type="match status" value="1"/>
</dbReference>
<dbReference type="InterPro" id="IPR002081">
    <property type="entry name" value="Cryptochrome/DNA_photolyase_1"/>
</dbReference>
<gene>
    <name evidence="6" type="ORF">GLYMA_15G223700</name>
</gene>
<sequence>MVANFAVKMLLLPWKWGMKYFWDTLLDADLESNILGWQYISGGLTDGHELERLDNPKVCHVFLHSKDLQFAWYHSDVIILYSLV</sequence>
<evidence type="ECO:0000313" key="6">
    <source>
        <dbReference type="EMBL" id="KRH13218.1"/>
    </source>
</evidence>
<keyword evidence="8" id="KW-1185">Reference proteome</keyword>
<dbReference type="EMBL" id="CM000848">
    <property type="protein sequence ID" value="KRH13218.1"/>
    <property type="molecule type" value="Genomic_DNA"/>
</dbReference>
<reference evidence="6 7" key="1">
    <citation type="journal article" date="2010" name="Nature">
        <title>Genome sequence of the palaeopolyploid soybean.</title>
        <authorList>
            <person name="Schmutz J."/>
            <person name="Cannon S.B."/>
            <person name="Schlueter J."/>
            <person name="Ma J."/>
            <person name="Mitros T."/>
            <person name="Nelson W."/>
            <person name="Hyten D.L."/>
            <person name="Song Q."/>
            <person name="Thelen J.J."/>
            <person name="Cheng J."/>
            <person name="Xu D."/>
            <person name="Hellsten U."/>
            <person name="May G.D."/>
            <person name="Yu Y."/>
            <person name="Sakurai T."/>
            <person name="Umezawa T."/>
            <person name="Bhattacharyya M.K."/>
            <person name="Sandhu D."/>
            <person name="Valliyodan B."/>
            <person name="Lindquist E."/>
            <person name="Peto M."/>
            <person name="Grant D."/>
            <person name="Shu S."/>
            <person name="Goodstein D."/>
            <person name="Barry K."/>
            <person name="Futrell-Griggs M."/>
            <person name="Abernathy B."/>
            <person name="Du J."/>
            <person name="Tian Z."/>
            <person name="Zhu L."/>
            <person name="Gill N."/>
            <person name="Joshi T."/>
            <person name="Libault M."/>
            <person name="Sethuraman A."/>
            <person name="Zhang X.-C."/>
            <person name="Shinozaki K."/>
            <person name="Nguyen H.T."/>
            <person name="Wing R.A."/>
            <person name="Cregan P."/>
            <person name="Specht J."/>
            <person name="Grimwood J."/>
            <person name="Rokhsar D."/>
            <person name="Stacey G."/>
            <person name="Shoemaker R.C."/>
            <person name="Jackson S.A."/>
        </authorList>
    </citation>
    <scope>NUCLEOTIDE SEQUENCE</scope>
    <source>
        <strain evidence="7">cv. Williams 82</strain>
        <tissue evidence="6">Callus</tissue>
    </source>
</reference>
<reference evidence="6" key="3">
    <citation type="submission" date="2018-07" db="EMBL/GenBank/DDBJ databases">
        <title>WGS assembly of Glycine max.</title>
        <authorList>
            <person name="Schmutz J."/>
            <person name="Cannon S."/>
            <person name="Schlueter J."/>
            <person name="Ma J."/>
            <person name="Mitros T."/>
            <person name="Nelson W."/>
            <person name="Hyten D."/>
            <person name="Song Q."/>
            <person name="Thelen J."/>
            <person name="Cheng J."/>
            <person name="Xu D."/>
            <person name="Hellsten U."/>
            <person name="May G."/>
            <person name="Yu Y."/>
            <person name="Sakurai T."/>
            <person name="Umezawa T."/>
            <person name="Bhattacharyya M."/>
            <person name="Sandhu D."/>
            <person name="Valliyodan B."/>
            <person name="Lindquist E."/>
            <person name="Peto M."/>
            <person name="Grant D."/>
            <person name="Shu S."/>
            <person name="Goodstein D."/>
            <person name="Barry K."/>
            <person name="Futrell-Griggs M."/>
            <person name="Abernathy B."/>
            <person name="Du J."/>
            <person name="Tian Z."/>
            <person name="Zhu L."/>
            <person name="Gill N."/>
            <person name="Joshi T."/>
            <person name="Libault M."/>
            <person name="Sethuraman A."/>
            <person name="Zhang X."/>
            <person name="Shinozaki K."/>
            <person name="Nguyen H."/>
            <person name="Wing R."/>
            <person name="Cregan P."/>
            <person name="Specht J."/>
            <person name="Grimwood J."/>
            <person name="Rokhsar D."/>
            <person name="Stacey G."/>
            <person name="Shoemaker R."/>
            <person name="Jackson S."/>
        </authorList>
    </citation>
    <scope>NUCLEOTIDE SEQUENCE</scope>
    <source>
        <tissue evidence="6">Callus</tissue>
    </source>
</reference>
<dbReference type="Pfam" id="PF03441">
    <property type="entry name" value="FAD_binding_7"/>
    <property type="match status" value="1"/>
</dbReference>
<dbReference type="InterPro" id="IPR005101">
    <property type="entry name" value="Cryptochr/Photolyase_FAD-bd"/>
</dbReference>
<dbReference type="AlphaFoldDB" id="K7MD52"/>
<accession>K7MD52</accession>
<dbReference type="Proteomes" id="UP000008827">
    <property type="component" value="Chromosome 15"/>
</dbReference>
<reference evidence="7" key="2">
    <citation type="submission" date="2018-02" db="UniProtKB">
        <authorList>
            <consortium name="EnsemblPlants"/>
        </authorList>
    </citation>
    <scope>IDENTIFICATION</scope>
    <source>
        <strain evidence="7">Williams 82</strain>
    </source>
</reference>
<dbReference type="SMR" id="K7MD52"/>
<evidence type="ECO:0000256" key="2">
    <source>
        <dbReference type="ARBA" id="ARBA00022630"/>
    </source>
</evidence>
<evidence type="ECO:0000259" key="5">
    <source>
        <dbReference type="Pfam" id="PF03441"/>
    </source>
</evidence>
<keyword evidence="2 4" id="KW-0285">Flavoprotein</keyword>
<evidence type="ECO:0000313" key="8">
    <source>
        <dbReference type="Proteomes" id="UP000008827"/>
    </source>
</evidence>
<dbReference type="EnsemblPlants" id="KRH13218">
    <property type="protein sequence ID" value="KRH13218"/>
    <property type="gene ID" value="GLYMA_15G223700"/>
</dbReference>
<keyword evidence="3 4" id="KW-0274">FAD</keyword>
<dbReference type="Gene3D" id="1.10.579.10">
    <property type="entry name" value="DNA Cyclobutane Dipyrimidine Photolyase, subunit A, domain 3"/>
    <property type="match status" value="1"/>
</dbReference>
<evidence type="ECO:0000256" key="3">
    <source>
        <dbReference type="ARBA" id="ARBA00022827"/>
    </source>
</evidence>
<protein>
    <recommendedName>
        <fullName evidence="5">Cryptochrome/DNA photolyase FAD-binding domain-containing protein</fullName>
    </recommendedName>
</protein>
<organism evidence="6">
    <name type="scientific">Glycine max</name>
    <name type="common">Soybean</name>
    <name type="synonym">Glycine hispida</name>
    <dbReference type="NCBI Taxonomy" id="3847"/>
    <lineage>
        <taxon>Eukaryota</taxon>
        <taxon>Viridiplantae</taxon>
        <taxon>Streptophyta</taxon>
        <taxon>Embryophyta</taxon>
        <taxon>Tracheophyta</taxon>
        <taxon>Spermatophyta</taxon>
        <taxon>Magnoliopsida</taxon>
        <taxon>eudicotyledons</taxon>
        <taxon>Gunneridae</taxon>
        <taxon>Pentapetalae</taxon>
        <taxon>rosids</taxon>
        <taxon>fabids</taxon>
        <taxon>Fabales</taxon>
        <taxon>Fabaceae</taxon>
        <taxon>Papilionoideae</taxon>
        <taxon>50 kb inversion clade</taxon>
        <taxon>NPAAA clade</taxon>
        <taxon>indigoferoid/millettioid clade</taxon>
        <taxon>Phaseoleae</taxon>
        <taxon>Glycine</taxon>
        <taxon>Glycine subgen. Soja</taxon>
    </lineage>
</organism>
<evidence type="ECO:0000256" key="1">
    <source>
        <dbReference type="ARBA" id="ARBA00005862"/>
    </source>
</evidence>
<dbReference type="HOGENOM" id="CLU_2531929_0_0_1"/>
<dbReference type="InterPro" id="IPR036134">
    <property type="entry name" value="Crypto/Photolyase_FAD-like_sf"/>
</dbReference>
<comment type="cofactor">
    <cofactor evidence="4">
        <name>FAD</name>
        <dbReference type="ChEBI" id="CHEBI:57692"/>
    </cofactor>
    <text evidence="4">Binds 1 FAD per subunit.</text>
</comment>
<dbReference type="PaxDb" id="3847-GLYMA15G35371.1"/>
<feature type="domain" description="Cryptochrome/DNA photolyase FAD-binding" evidence="5">
    <location>
        <begin position="1"/>
        <end position="56"/>
    </location>
</feature>
<feature type="binding site" evidence="4">
    <location>
        <begin position="27"/>
        <end position="29"/>
    </location>
    <ligand>
        <name>FAD</name>
        <dbReference type="ChEBI" id="CHEBI:57692"/>
    </ligand>
</feature>